<dbReference type="WBParaSite" id="PSAMB.scaffold987size37606.g10116.t1">
    <property type="protein sequence ID" value="PSAMB.scaffold987size37606.g10116.t1"/>
    <property type="gene ID" value="PSAMB.scaffold987size37606.g10116"/>
</dbReference>
<dbReference type="SUPFAM" id="SSF53335">
    <property type="entry name" value="S-adenosyl-L-methionine-dependent methyltransferases"/>
    <property type="match status" value="1"/>
</dbReference>
<dbReference type="GO" id="GO:0016423">
    <property type="term" value="F:tRNA (guanine) methyltransferase activity"/>
    <property type="evidence" value="ECO:0007669"/>
    <property type="project" value="TreeGrafter"/>
</dbReference>
<evidence type="ECO:0000313" key="3">
    <source>
        <dbReference type="WBParaSite" id="PSAMB.scaffold987size37606.g10116.t1"/>
    </source>
</evidence>
<evidence type="ECO:0000259" key="1">
    <source>
        <dbReference type="Pfam" id="PF01170"/>
    </source>
</evidence>
<dbReference type="GO" id="GO:0043527">
    <property type="term" value="C:tRNA methyltransferase complex"/>
    <property type="evidence" value="ECO:0007669"/>
    <property type="project" value="UniProtKB-ARBA"/>
</dbReference>
<proteinExistence type="predicted"/>
<feature type="domain" description="Ribosomal RNA large subunit methyltransferase K/L-like methyltransferase" evidence="1">
    <location>
        <begin position="174"/>
        <end position="320"/>
    </location>
</feature>
<organism evidence="2 3">
    <name type="scientific">Plectus sambesii</name>
    <dbReference type="NCBI Taxonomy" id="2011161"/>
    <lineage>
        <taxon>Eukaryota</taxon>
        <taxon>Metazoa</taxon>
        <taxon>Ecdysozoa</taxon>
        <taxon>Nematoda</taxon>
        <taxon>Chromadorea</taxon>
        <taxon>Plectida</taxon>
        <taxon>Plectina</taxon>
        <taxon>Plectoidea</taxon>
        <taxon>Plectidae</taxon>
        <taxon>Plectus</taxon>
    </lineage>
</organism>
<dbReference type="GO" id="GO:0030488">
    <property type="term" value="P:tRNA methylation"/>
    <property type="evidence" value="ECO:0007669"/>
    <property type="project" value="TreeGrafter"/>
</dbReference>
<keyword evidence="2" id="KW-1185">Reference proteome</keyword>
<evidence type="ECO:0000313" key="2">
    <source>
        <dbReference type="Proteomes" id="UP000887566"/>
    </source>
</evidence>
<dbReference type="Proteomes" id="UP000887566">
    <property type="component" value="Unplaced"/>
</dbReference>
<dbReference type="AlphaFoldDB" id="A0A914XP24"/>
<dbReference type="InterPro" id="IPR029063">
    <property type="entry name" value="SAM-dependent_MTases_sf"/>
</dbReference>
<reference evidence="3" key="1">
    <citation type="submission" date="2022-11" db="UniProtKB">
        <authorList>
            <consortium name="WormBaseParasite"/>
        </authorList>
    </citation>
    <scope>IDENTIFICATION</scope>
</reference>
<dbReference type="InterPro" id="IPR000241">
    <property type="entry name" value="RlmKL-like_Mtase"/>
</dbReference>
<name>A0A914XP24_9BILA</name>
<accession>A0A914XP24</accession>
<dbReference type="PANTHER" id="PTHR14911">
    <property type="entry name" value="THUMP DOMAIN-CONTAINING"/>
    <property type="match status" value="1"/>
</dbReference>
<dbReference type="PANTHER" id="PTHR14911:SF1">
    <property type="entry name" value="THUMP DOMAIN-CONTAINING PROTEIN 2"/>
    <property type="match status" value="1"/>
</dbReference>
<dbReference type="Pfam" id="PF01170">
    <property type="entry name" value="UPF0020"/>
    <property type="match status" value="1"/>
</dbReference>
<dbReference type="CDD" id="cd02440">
    <property type="entry name" value="AdoMet_MTases"/>
    <property type="match status" value="1"/>
</dbReference>
<sequence length="357" mass="39091">MMELYVTVGRGLDVFAEKHLEQLGAHITLKTEGKLAFSIDDVSKLTNIKFVERLFGTVDISESSAFTKSDLLNHLHQVVSSKDRLKNAVVQLKSAKRQKIDDDAITFRLSIKATGKWKKRIDVSRLSKDLSAKVTSCTGWSSDLRNATTEICIHVGPAFCAVGIPVFRNPLSCRSYLKHPGLRSTVCDAMISLAELESDSCTVLDITCGNGTLLFEAAAAYPQIYAIGCDQNADALATAKNNLAFCQDALGRKIHVDFMRADTTNVMLRVPSDRIIADLPFGQQHCTAAEIATLYPLLVKSISRLLNRNGIAVLLTSASNHELLISCCSKESLMLINKYPLSLGDTDGVICVFKFSK</sequence>
<dbReference type="Gene3D" id="3.40.50.150">
    <property type="entry name" value="Vaccinia Virus protein VP39"/>
    <property type="match status" value="1"/>
</dbReference>
<protein>
    <submittedName>
        <fullName evidence="3">UPF0020 domain-containing protein</fullName>
    </submittedName>
</protein>